<comment type="caution">
    <text evidence="3">The sequence shown here is derived from an EMBL/GenBank/DDBJ whole genome shotgun (WGS) entry which is preliminary data.</text>
</comment>
<dbReference type="EMBL" id="JAHLQT010026502">
    <property type="protein sequence ID" value="KAG7163067.1"/>
    <property type="molecule type" value="Genomic_DNA"/>
</dbReference>
<proteinExistence type="predicted"/>
<accession>A0A8J5JRR0</accession>
<protein>
    <submittedName>
        <fullName evidence="3">Uncharacterized protein</fullName>
    </submittedName>
</protein>
<dbReference type="Proteomes" id="UP000747542">
    <property type="component" value="Unassembled WGS sequence"/>
</dbReference>
<evidence type="ECO:0000256" key="1">
    <source>
        <dbReference type="SAM" id="Phobius"/>
    </source>
</evidence>
<keyword evidence="1" id="KW-1133">Transmembrane helix</keyword>
<feature type="signal peptide" evidence="2">
    <location>
        <begin position="1"/>
        <end position="27"/>
    </location>
</feature>
<feature type="chain" id="PRO_5035280130" evidence="2">
    <location>
        <begin position="28"/>
        <end position="231"/>
    </location>
</feature>
<reference evidence="3" key="1">
    <citation type="journal article" date="2021" name="Sci. Adv.">
        <title>The American lobster genome reveals insights on longevity, neural, and immune adaptations.</title>
        <authorList>
            <person name="Polinski J.M."/>
            <person name="Zimin A.V."/>
            <person name="Clark K.F."/>
            <person name="Kohn A.B."/>
            <person name="Sadowski N."/>
            <person name="Timp W."/>
            <person name="Ptitsyn A."/>
            <person name="Khanna P."/>
            <person name="Romanova D.Y."/>
            <person name="Williams P."/>
            <person name="Greenwood S.J."/>
            <person name="Moroz L.L."/>
            <person name="Walt D.R."/>
            <person name="Bodnar A.G."/>
        </authorList>
    </citation>
    <scope>NUCLEOTIDE SEQUENCE</scope>
    <source>
        <strain evidence="3">GMGI-L3</strain>
    </source>
</reference>
<sequence>MATLITRRAILVSLLLSLSGMIRTARAESVCSTTKTLHYNCEQLPCDTYRDTFSFIIPAMVSLPNLSSNSPKLKIIDNNNNVLGCLSITNWMATLKKSCDANDTKVNKTLQPVDDWLHLKIICNGGDVQFFSGNENLLVTLPLGKEILPRVKVENIQPYGYSPLQESEATTPHSPSAPGISTTSRVIMLNSSPSGQLRDRQIMLLIKLDLGLVAAAVILSLAMMVLTINKI</sequence>
<keyword evidence="4" id="KW-1185">Reference proteome</keyword>
<evidence type="ECO:0000256" key="2">
    <source>
        <dbReference type="SAM" id="SignalP"/>
    </source>
</evidence>
<feature type="transmembrane region" description="Helical" evidence="1">
    <location>
        <begin position="202"/>
        <end position="226"/>
    </location>
</feature>
<dbReference type="AlphaFoldDB" id="A0A8J5JRR0"/>
<gene>
    <name evidence="3" type="ORF">Hamer_G002134</name>
</gene>
<evidence type="ECO:0000313" key="3">
    <source>
        <dbReference type="EMBL" id="KAG7163067.1"/>
    </source>
</evidence>
<evidence type="ECO:0000313" key="4">
    <source>
        <dbReference type="Proteomes" id="UP000747542"/>
    </source>
</evidence>
<organism evidence="3 4">
    <name type="scientific">Homarus americanus</name>
    <name type="common">American lobster</name>
    <dbReference type="NCBI Taxonomy" id="6706"/>
    <lineage>
        <taxon>Eukaryota</taxon>
        <taxon>Metazoa</taxon>
        <taxon>Ecdysozoa</taxon>
        <taxon>Arthropoda</taxon>
        <taxon>Crustacea</taxon>
        <taxon>Multicrustacea</taxon>
        <taxon>Malacostraca</taxon>
        <taxon>Eumalacostraca</taxon>
        <taxon>Eucarida</taxon>
        <taxon>Decapoda</taxon>
        <taxon>Pleocyemata</taxon>
        <taxon>Astacidea</taxon>
        <taxon>Nephropoidea</taxon>
        <taxon>Nephropidae</taxon>
        <taxon>Homarus</taxon>
    </lineage>
</organism>
<keyword evidence="1" id="KW-0812">Transmembrane</keyword>
<keyword evidence="2" id="KW-0732">Signal</keyword>
<name>A0A8J5JRR0_HOMAM</name>
<keyword evidence="1" id="KW-0472">Membrane</keyword>